<dbReference type="RefSeq" id="WP_194034827.1">
    <property type="nucleotide sequence ID" value="NZ_CP063657.1"/>
</dbReference>
<proteinExistence type="predicted"/>
<dbReference type="CDD" id="cd20301">
    <property type="entry name" value="cupin_ChrR"/>
    <property type="match status" value="1"/>
</dbReference>
<evidence type="ECO:0000313" key="2">
    <source>
        <dbReference type="EMBL" id="QOW22288.1"/>
    </source>
</evidence>
<name>A0A7S6UL43_9GAMM</name>
<dbReference type="Gene3D" id="2.60.120.10">
    <property type="entry name" value="Jelly Rolls"/>
    <property type="match status" value="1"/>
</dbReference>
<dbReference type="Gene3D" id="1.10.10.1320">
    <property type="entry name" value="Anti-sigma factor, zinc-finger domain"/>
    <property type="match status" value="1"/>
</dbReference>
<evidence type="ECO:0000259" key="1">
    <source>
        <dbReference type="Pfam" id="PF12973"/>
    </source>
</evidence>
<accession>A0A7S6UL43</accession>
<keyword evidence="3" id="KW-1185">Reference proteome</keyword>
<dbReference type="SUPFAM" id="SSF51182">
    <property type="entry name" value="RmlC-like cupins"/>
    <property type="match status" value="1"/>
</dbReference>
<dbReference type="NCBIfam" id="TIGR02451">
    <property type="entry name" value="anti_sig_ChrR"/>
    <property type="match status" value="1"/>
</dbReference>
<dbReference type="InterPro" id="IPR011051">
    <property type="entry name" value="RmlC_Cupin_sf"/>
</dbReference>
<feature type="domain" description="ChrR-like cupin" evidence="1">
    <location>
        <begin position="117"/>
        <end position="206"/>
    </location>
</feature>
<evidence type="ECO:0000313" key="3">
    <source>
        <dbReference type="Proteomes" id="UP000593932"/>
    </source>
</evidence>
<organism evidence="2 3">
    <name type="scientific">Novilysobacter avium</name>
    <dbReference type="NCBI Taxonomy" id="2781023"/>
    <lineage>
        <taxon>Bacteria</taxon>
        <taxon>Pseudomonadati</taxon>
        <taxon>Pseudomonadota</taxon>
        <taxon>Gammaproteobacteria</taxon>
        <taxon>Lysobacterales</taxon>
        <taxon>Lysobacteraceae</taxon>
        <taxon>Novilysobacter</taxon>
    </lineage>
</organism>
<dbReference type="InterPro" id="IPR025979">
    <property type="entry name" value="ChrR-like_cupin_dom"/>
</dbReference>
<protein>
    <submittedName>
        <fullName evidence="2">Cupin domain-containing protein</fullName>
    </submittedName>
</protein>
<dbReference type="EMBL" id="CP063657">
    <property type="protein sequence ID" value="QOW22288.1"/>
    <property type="molecule type" value="Genomic_DNA"/>
</dbReference>
<reference evidence="2 3" key="1">
    <citation type="submission" date="2020-10" db="EMBL/GenBank/DDBJ databases">
        <title>complete genome sequencing of Lysobacter sp. H23M41.</title>
        <authorList>
            <person name="Bae J.-W."/>
            <person name="Lee S.-Y."/>
        </authorList>
    </citation>
    <scope>NUCLEOTIDE SEQUENCE [LARGE SCALE GENOMIC DNA]</scope>
    <source>
        <strain evidence="2 3">H23M41</strain>
    </source>
</reference>
<dbReference type="InterPro" id="IPR014710">
    <property type="entry name" value="RmlC-like_jellyroll"/>
</dbReference>
<dbReference type="InterPro" id="IPR012807">
    <property type="entry name" value="Anti-sigma_ChrR"/>
</dbReference>
<dbReference type="Proteomes" id="UP000593932">
    <property type="component" value="Chromosome"/>
</dbReference>
<gene>
    <name evidence="2" type="ORF">INQ42_01345</name>
</gene>
<sequence>MRPNHHLDDATVLSYSAGALPTAMNVVASAHLERCPHCRGRVHVAERIGGTLMQQQRGEAPRQDDRDAMLALLDREPETAPAATALASRADAADVVEPPDRDRLPTALHPWFGPSMRALKWRRIAPGVQRIRAGSVAGGELMLLRIAPGSRLPLHSHGGTELTMILDGAYDDVLGHFGPGDVADLDGQTLHQPVTAPGVPCVCVAATDAPLVFSGWFARRLQPLLGF</sequence>
<dbReference type="InterPro" id="IPR041916">
    <property type="entry name" value="Anti_sigma_zinc_sf"/>
</dbReference>
<dbReference type="Pfam" id="PF12973">
    <property type="entry name" value="Cupin_7"/>
    <property type="match status" value="1"/>
</dbReference>